<dbReference type="Proteomes" id="UP000216498">
    <property type="component" value="Unassembled WGS sequence"/>
</dbReference>
<protein>
    <recommendedName>
        <fullName evidence="3">Transcription initiation factor TFIIIB</fullName>
    </recommendedName>
</protein>
<accession>A0A265NEJ6</accession>
<reference evidence="1 2" key="1">
    <citation type="submission" date="2017-08" db="EMBL/GenBank/DDBJ databases">
        <title>Virgibacillus indicus sp. nov. and Virgibacillus profoundi sp. nov, two moderately halophilic bacteria isolated from marine sediment by using the Microfluidic Streak Plate.</title>
        <authorList>
            <person name="Xu B."/>
            <person name="Hu B."/>
            <person name="Wang J."/>
            <person name="Zhu Y."/>
            <person name="Huang L."/>
            <person name="Du W."/>
            <person name="Huang Y."/>
        </authorList>
    </citation>
    <scope>NUCLEOTIDE SEQUENCE [LARGE SCALE GENOMIC DNA]</scope>
    <source>
        <strain evidence="1 2">IO3-P2-C2</strain>
    </source>
</reference>
<dbReference type="OrthoDB" id="47713at2"/>
<dbReference type="AlphaFoldDB" id="A0A265NEJ6"/>
<dbReference type="EMBL" id="NPMS01000001">
    <property type="protein sequence ID" value="OZU89706.1"/>
    <property type="molecule type" value="Genomic_DNA"/>
</dbReference>
<evidence type="ECO:0000313" key="1">
    <source>
        <dbReference type="EMBL" id="OZU89706.1"/>
    </source>
</evidence>
<evidence type="ECO:0000313" key="2">
    <source>
        <dbReference type="Proteomes" id="UP000216498"/>
    </source>
</evidence>
<comment type="caution">
    <text evidence="1">The sequence shown here is derived from an EMBL/GenBank/DDBJ whole genome shotgun (WGS) entry which is preliminary data.</text>
</comment>
<dbReference type="RefSeq" id="WP_094883307.1">
    <property type="nucleotide sequence ID" value="NZ_NPMS01000001.1"/>
</dbReference>
<sequence>MELSSKNECPKCNGNKFAEGTDFMNIRPLGKKMSVGTGKIYTFCLNCGEVISTRVENPEKFKDL</sequence>
<name>A0A265NEJ6_9BACI</name>
<organism evidence="1 2">
    <name type="scientific">Virgibacillus indicus</name>
    <dbReference type="NCBI Taxonomy" id="2024554"/>
    <lineage>
        <taxon>Bacteria</taxon>
        <taxon>Bacillati</taxon>
        <taxon>Bacillota</taxon>
        <taxon>Bacilli</taxon>
        <taxon>Bacillales</taxon>
        <taxon>Bacillaceae</taxon>
        <taxon>Virgibacillus</taxon>
    </lineage>
</organism>
<proteinExistence type="predicted"/>
<gene>
    <name evidence="1" type="ORF">CIL03_00770</name>
</gene>
<keyword evidence="2" id="KW-1185">Reference proteome</keyword>
<evidence type="ECO:0008006" key="3">
    <source>
        <dbReference type="Google" id="ProtNLM"/>
    </source>
</evidence>